<sequence length="66" mass="7380">MKTTLDEKISGFLGLFIITMFVLGLAESISSGAAGFWGGLPFWIICLSVLPLVFYDFWDSCLRKKK</sequence>
<comment type="caution">
    <text evidence="2">The sequence shown here is derived from an EMBL/GenBank/DDBJ whole genome shotgun (WGS) entry which is preliminary data.</text>
</comment>
<keyword evidence="1" id="KW-0812">Transmembrane</keyword>
<organism evidence="2 5">
    <name type="scientific">SAR324 cluster bacterium</name>
    <dbReference type="NCBI Taxonomy" id="2024889"/>
    <lineage>
        <taxon>Bacteria</taxon>
        <taxon>Deltaproteobacteria</taxon>
        <taxon>SAR324 cluster</taxon>
    </lineage>
</organism>
<dbReference type="Proteomes" id="UP000286732">
    <property type="component" value="Unassembled WGS sequence"/>
</dbReference>
<evidence type="ECO:0000313" key="5">
    <source>
        <dbReference type="Proteomes" id="UP000286732"/>
    </source>
</evidence>
<feature type="transmembrane region" description="Helical" evidence="1">
    <location>
        <begin position="40"/>
        <end position="58"/>
    </location>
</feature>
<accession>A0A432G746</accession>
<dbReference type="Proteomes" id="UP000287176">
    <property type="component" value="Unassembled WGS sequence"/>
</dbReference>
<dbReference type="EMBL" id="QNZI01000170">
    <property type="protein sequence ID" value="RTZ84171.1"/>
    <property type="molecule type" value="Genomic_DNA"/>
</dbReference>
<evidence type="ECO:0000256" key="1">
    <source>
        <dbReference type="SAM" id="Phobius"/>
    </source>
</evidence>
<dbReference type="AlphaFoldDB" id="A0A432G746"/>
<dbReference type="EMBL" id="QNZH01000041">
    <property type="protein sequence ID" value="RTZ92400.1"/>
    <property type="molecule type" value="Genomic_DNA"/>
</dbReference>
<evidence type="ECO:0000313" key="6">
    <source>
        <dbReference type="Proteomes" id="UP000287176"/>
    </source>
</evidence>
<keyword evidence="1" id="KW-1133">Transmembrane helix</keyword>
<evidence type="ECO:0000313" key="3">
    <source>
        <dbReference type="EMBL" id="RTZ84171.1"/>
    </source>
</evidence>
<evidence type="ECO:0000313" key="2">
    <source>
        <dbReference type="EMBL" id="RTZ79118.1"/>
    </source>
</evidence>
<proteinExistence type="predicted"/>
<feature type="transmembrane region" description="Helical" evidence="1">
    <location>
        <begin position="12"/>
        <end position="34"/>
    </location>
</feature>
<name>A0A432G746_9DELT</name>
<keyword evidence="1" id="KW-0472">Membrane</keyword>
<protein>
    <submittedName>
        <fullName evidence="2">Uncharacterized protein</fullName>
    </submittedName>
</protein>
<dbReference type="Proteomes" id="UP000288322">
    <property type="component" value="Unassembled WGS sequence"/>
</dbReference>
<gene>
    <name evidence="4" type="ORF">DSY93_01655</name>
    <name evidence="3" type="ORF">DSY94_06690</name>
    <name evidence="2" type="ORF">DSY98_06420</name>
</gene>
<reference evidence="5 6" key="1">
    <citation type="submission" date="2018-06" db="EMBL/GenBank/DDBJ databases">
        <title>Combined omics and stable isotope probing to characterize newly discovered Mariana Back-Arc vent microbial communities.</title>
        <authorList>
            <person name="Trembath-Reichert E."/>
            <person name="Huber J.A."/>
        </authorList>
    </citation>
    <scope>NUCLEOTIDE SEQUENCE [LARGE SCALE GENOMIC DNA]</scope>
    <source>
        <strain evidence="4">MAG 151</strain>
        <strain evidence="3">MAG 24</strain>
        <strain evidence="2">MAG 63_2</strain>
    </source>
</reference>
<dbReference type="EMBL" id="QNZM01000248">
    <property type="protein sequence ID" value="RTZ79118.1"/>
    <property type="molecule type" value="Genomic_DNA"/>
</dbReference>
<evidence type="ECO:0000313" key="4">
    <source>
        <dbReference type="EMBL" id="RTZ92400.1"/>
    </source>
</evidence>